<dbReference type="Proteomes" id="UP000030081">
    <property type="component" value="Chromosome 2"/>
</dbReference>
<dbReference type="InterPro" id="IPR009678">
    <property type="entry name" value="Phage_tail_completion_R"/>
</dbReference>
<evidence type="ECO:0000313" key="2">
    <source>
        <dbReference type="Proteomes" id="UP000030081"/>
    </source>
</evidence>
<sequence length="154" mass="17460">MQALQSLTELFKSHITDSKSLDIWVEDGALFCGQGPLVDGYELEYTAIVFVQNARVKPHILFMHLVNWLNNHDPERTEKGLPAPTFATQVLDDGKCDIKIKIDLRESYSLAESEQGNWKQQGTLYECISEFEAAVQADELNELVYFVGHTKDLP</sequence>
<protein>
    <recommendedName>
        <fullName evidence="3">Phage tail protein</fullName>
    </recommendedName>
</protein>
<accession>A0AAN0SFR4</accession>
<name>A0AAN0SFR4_9VIBR</name>
<dbReference type="EMBL" id="CP009618">
    <property type="protein sequence ID" value="AIW21151.1"/>
    <property type="molecule type" value="Genomic_DNA"/>
</dbReference>
<dbReference type="Pfam" id="PF06891">
    <property type="entry name" value="P2_Phage_GpR"/>
    <property type="match status" value="1"/>
</dbReference>
<organism evidence="1 2">
    <name type="scientific">Vibrio coralliilyticus</name>
    <dbReference type="NCBI Taxonomy" id="190893"/>
    <lineage>
        <taxon>Bacteria</taxon>
        <taxon>Pseudomonadati</taxon>
        <taxon>Pseudomonadota</taxon>
        <taxon>Gammaproteobacteria</taxon>
        <taxon>Vibrionales</taxon>
        <taxon>Vibrionaceae</taxon>
        <taxon>Vibrio</taxon>
    </lineage>
</organism>
<keyword evidence="2" id="KW-1185">Reference proteome</keyword>
<evidence type="ECO:0008006" key="3">
    <source>
        <dbReference type="Google" id="ProtNLM"/>
    </source>
</evidence>
<dbReference type="RefSeq" id="WP_043010145.1">
    <property type="nucleotide sequence ID" value="NZ_CP009618.1"/>
</dbReference>
<proteinExistence type="predicted"/>
<evidence type="ECO:0000313" key="1">
    <source>
        <dbReference type="EMBL" id="AIW21151.1"/>
    </source>
</evidence>
<dbReference type="KEGG" id="vcy:IX92_19165"/>
<reference evidence="1 2" key="1">
    <citation type="submission" date="2014-10" db="EMBL/GenBank/DDBJ databases">
        <title>The Complete Genome Sequence for the Shellfish Pathogen Vibrio coralliilyticus RE98 Isolated from a Shellfish Hatchery.</title>
        <authorList>
            <person name="Richards G.P."/>
            <person name="Bono J.L."/>
            <person name="Watson M.A."/>
            <person name="Needleman D.S."/>
        </authorList>
    </citation>
    <scope>NUCLEOTIDE SEQUENCE [LARGE SCALE GENOMIC DNA]</scope>
    <source>
        <strain evidence="1 2">RE98</strain>
    </source>
</reference>
<dbReference type="AlphaFoldDB" id="A0AAN0SFR4"/>
<gene>
    <name evidence="1" type="ORF">IX92_19165</name>
</gene>